<dbReference type="InterPro" id="IPR050382">
    <property type="entry name" value="MFS_Na/Anion_cotransporter"/>
</dbReference>
<comment type="caution">
    <text evidence="7">The sequence shown here is derived from an EMBL/GenBank/DDBJ whole genome shotgun (WGS) entry which is preliminary data.</text>
</comment>
<feature type="transmembrane region" description="Helical" evidence="5">
    <location>
        <begin position="145"/>
        <end position="169"/>
    </location>
</feature>
<feature type="transmembrane region" description="Helical" evidence="5">
    <location>
        <begin position="296"/>
        <end position="316"/>
    </location>
</feature>
<gene>
    <name evidence="7" type="ORF">PJIAN_262</name>
</gene>
<dbReference type="EMBL" id="BDCR01000002">
    <property type="protein sequence ID" value="GAT62503.1"/>
    <property type="molecule type" value="Genomic_DNA"/>
</dbReference>
<dbReference type="SUPFAM" id="SSF103473">
    <property type="entry name" value="MFS general substrate transporter"/>
    <property type="match status" value="1"/>
</dbReference>
<protein>
    <submittedName>
        <fullName evidence="7">MFS transporter, ACS family</fullName>
    </submittedName>
</protein>
<evidence type="ECO:0000256" key="1">
    <source>
        <dbReference type="ARBA" id="ARBA00004141"/>
    </source>
</evidence>
<evidence type="ECO:0000259" key="6">
    <source>
        <dbReference type="PROSITE" id="PS50850"/>
    </source>
</evidence>
<evidence type="ECO:0000256" key="5">
    <source>
        <dbReference type="SAM" id="Phobius"/>
    </source>
</evidence>
<dbReference type="GO" id="GO:0016020">
    <property type="term" value="C:membrane"/>
    <property type="evidence" value="ECO:0007669"/>
    <property type="project" value="UniProtKB-SubCell"/>
</dbReference>
<feature type="transmembrane region" description="Helical" evidence="5">
    <location>
        <begin position="12"/>
        <end position="28"/>
    </location>
</feature>
<feature type="transmembrane region" description="Helical" evidence="5">
    <location>
        <begin position="474"/>
        <end position="497"/>
    </location>
</feature>
<dbReference type="Proteomes" id="UP000076586">
    <property type="component" value="Unassembled WGS sequence"/>
</dbReference>
<reference evidence="8" key="1">
    <citation type="submission" date="2016-04" db="EMBL/GenBank/DDBJ databases">
        <title>Draft genome sequence of Paludibacter jiangxiensis strain NM7.</title>
        <authorList>
            <person name="Qiu Y."/>
            <person name="Matsuura N."/>
            <person name="Ohashi A."/>
            <person name="Tourlousse M.D."/>
            <person name="Sekiguchi Y."/>
        </authorList>
    </citation>
    <scope>NUCLEOTIDE SEQUENCE [LARGE SCALE GENOMIC DNA]</scope>
    <source>
        <strain evidence="8">NM7</strain>
    </source>
</reference>
<dbReference type="Gene3D" id="1.20.1250.20">
    <property type="entry name" value="MFS general substrate transporter like domains"/>
    <property type="match status" value="2"/>
</dbReference>
<evidence type="ECO:0000313" key="7">
    <source>
        <dbReference type="EMBL" id="GAT62503.1"/>
    </source>
</evidence>
<dbReference type="PROSITE" id="PS50850">
    <property type="entry name" value="MFS"/>
    <property type="match status" value="1"/>
</dbReference>
<proteinExistence type="predicted"/>
<dbReference type="InterPro" id="IPR011701">
    <property type="entry name" value="MFS"/>
</dbReference>
<organism evidence="7 8">
    <name type="scientific">Paludibacter jiangxiensis</name>
    <dbReference type="NCBI Taxonomy" id="681398"/>
    <lineage>
        <taxon>Bacteria</taxon>
        <taxon>Pseudomonadati</taxon>
        <taxon>Bacteroidota</taxon>
        <taxon>Bacteroidia</taxon>
        <taxon>Bacteroidales</taxon>
        <taxon>Paludibacteraceae</taxon>
        <taxon>Paludibacter</taxon>
    </lineage>
</organism>
<evidence type="ECO:0000256" key="4">
    <source>
        <dbReference type="ARBA" id="ARBA00023136"/>
    </source>
</evidence>
<sequence>MTSVTEKVGKYRWTIAALLLFATTVNYMDRNVIGFLKDYFCSPEGFGWSSTEFSTLTSVFTAFYAGFTLVAGWIIDKIGTKVGLAISLVVWSVAGIASSLMGKSLIAHSIARSIFGAGEAGNFPASIKTVAEWFPKKERALATGVFNSGSNIGAMICAIFVPWCLLTWASGSEFLGSLHGWQMAFIITGVIGFLWLIFWSIFYSTPKKMLEKGKLGQAEYDYIHSDKDEPKEDDDAANHGQKISWGKMLGYRQTWSFVVGKFLTDGIWWFLLFWLPTYVKQQFCVGLSPAETAQRVMISNFVVFGIAIIGSVYGGSIPMSFMNKGWAAYKARMTSMLLIAVAPLSLLLTQTMAGFGIVYGIAIICIAGAAHQAWSANLFTTVSDMFPKKAVGTVTGIGAAFGGLGGVAVQQIAGRLEDHYRAIGVGLAKAQGLIQETAQIPLDKIKIDNLKEVVVSPQALDHAKELISSNVSTAYGIMFGVCAFAYLLAFLCMKLLVPKHKPITDL</sequence>
<reference evidence="8" key="2">
    <citation type="journal article" date="2017" name="Genome Announc.">
        <title>Draft genome sequence of Paludibacter jiangxiensis NM7(T), a propionate-producing fermentative bacterium.</title>
        <authorList>
            <person name="Qiu Y.-L."/>
            <person name="Tourlousse D.M."/>
            <person name="Matsuura N."/>
            <person name="Ohashi A."/>
            <person name="Sekiguchi Y."/>
        </authorList>
    </citation>
    <scope>NUCLEOTIDE SEQUENCE [LARGE SCALE GENOMIC DNA]</scope>
    <source>
        <strain evidence="8">NM7</strain>
    </source>
</reference>
<dbReference type="CDD" id="cd17319">
    <property type="entry name" value="MFS_ExuT_GudP_like"/>
    <property type="match status" value="1"/>
</dbReference>
<dbReference type="PANTHER" id="PTHR11662:SF285">
    <property type="entry name" value="HEXURONATE TRANSPORTER"/>
    <property type="match status" value="1"/>
</dbReference>
<dbReference type="InterPro" id="IPR036259">
    <property type="entry name" value="MFS_trans_sf"/>
</dbReference>
<evidence type="ECO:0000313" key="8">
    <source>
        <dbReference type="Proteomes" id="UP000076586"/>
    </source>
</evidence>
<comment type="subcellular location">
    <subcellularLocation>
        <location evidence="1">Membrane</location>
        <topology evidence="1">Multi-pass membrane protein</topology>
    </subcellularLocation>
</comment>
<dbReference type="PANTHER" id="PTHR11662">
    <property type="entry name" value="SOLUTE CARRIER FAMILY 17"/>
    <property type="match status" value="1"/>
</dbReference>
<dbReference type="Pfam" id="PF07690">
    <property type="entry name" value="MFS_1"/>
    <property type="match status" value="1"/>
</dbReference>
<dbReference type="AlphaFoldDB" id="A0A170ZBX6"/>
<feature type="transmembrane region" description="Helical" evidence="5">
    <location>
        <begin position="390"/>
        <end position="409"/>
    </location>
</feature>
<dbReference type="STRING" id="681398.PJIAN_262"/>
<keyword evidence="4 5" id="KW-0472">Membrane</keyword>
<accession>A0A170ZBX6</accession>
<evidence type="ECO:0000256" key="3">
    <source>
        <dbReference type="ARBA" id="ARBA00022989"/>
    </source>
</evidence>
<feature type="domain" description="Major facilitator superfamily (MFS) profile" evidence="6">
    <location>
        <begin position="15"/>
        <end position="501"/>
    </location>
</feature>
<dbReference type="GO" id="GO:0015134">
    <property type="term" value="F:hexuronate transmembrane transporter activity"/>
    <property type="evidence" value="ECO:0007669"/>
    <property type="project" value="TreeGrafter"/>
</dbReference>
<feature type="transmembrane region" description="Helical" evidence="5">
    <location>
        <begin position="181"/>
        <end position="202"/>
    </location>
</feature>
<dbReference type="RefSeq" id="WP_068702883.1">
    <property type="nucleotide sequence ID" value="NZ_BDCR01000002.1"/>
</dbReference>
<feature type="transmembrane region" description="Helical" evidence="5">
    <location>
        <begin position="53"/>
        <end position="75"/>
    </location>
</feature>
<keyword evidence="3 5" id="KW-1133">Transmembrane helix</keyword>
<dbReference type="InterPro" id="IPR020846">
    <property type="entry name" value="MFS_dom"/>
</dbReference>
<keyword evidence="2 5" id="KW-0812">Transmembrane</keyword>
<feature type="transmembrane region" description="Helical" evidence="5">
    <location>
        <begin position="255"/>
        <end position="276"/>
    </location>
</feature>
<feature type="transmembrane region" description="Helical" evidence="5">
    <location>
        <begin position="337"/>
        <end position="370"/>
    </location>
</feature>
<keyword evidence="8" id="KW-1185">Reference proteome</keyword>
<dbReference type="OrthoDB" id="9781156at2"/>
<name>A0A170ZBX6_9BACT</name>
<evidence type="ECO:0000256" key="2">
    <source>
        <dbReference type="ARBA" id="ARBA00022692"/>
    </source>
</evidence>